<feature type="compositionally biased region" description="Polar residues" evidence="1">
    <location>
        <begin position="92"/>
        <end position="102"/>
    </location>
</feature>
<dbReference type="EMBL" id="JSUQ01000027">
    <property type="protein sequence ID" value="KHQ50358.1"/>
    <property type="molecule type" value="Genomic_DNA"/>
</dbReference>
<dbReference type="Proteomes" id="UP000030960">
    <property type="component" value="Unassembled WGS sequence"/>
</dbReference>
<organism evidence="2 3">
    <name type="scientific">Mameliella alba</name>
    <dbReference type="NCBI Taxonomy" id="561184"/>
    <lineage>
        <taxon>Bacteria</taxon>
        <taxon>Pseudomonadati</taxon>
        <taxon>Pseudomonadota</taxon>
        <taxon>Alphaproteobacteria</taxon>
        <taxon>Rhodobacterales</taxon>
        <taxon>Roseobacteraceae</taxon>
        <taxon>Mameliella</taxon>
    </lineage>
</organism>
<name>A0A0B3RUE1_9RHOB</name>
<dbReference type="AlphaFoldDB" id="A0A0B3RUE1"/>
<gene>
    <name evidence="2" type="ORF">OA50_05033</name>
</gene>
<sequence>MTVKASHRDHYTPAQLRGVLPAEPDGRQCLSFETEGGEVVRLVLDAESATQLVCALSRYREGLAQTSQSEGSSGRAVSDGSPQDGQRVAPETRSSSAEIGDA</sequence>
<dbReference type="RefSeq" id="WP_043146212.1">
    <property type="nucleotide sequence ID" value="NZ_JSUQ01000027.1"/>
</dbReference>
<protein>
    <submittedName>
        <fullName evidence="2">Uncharacterized protein</fullName>
    </submittedName>
</protein>
<reference evidence="2 3" key="1">
    <citation type="submission" date="2014-10" db="EMBL/GenBank/DDBJ databases">
        <title>Genome sequence of Ponticoccus sp. strain UMTAT08 isolated from clonal culture of toxic dinoflagellate Alexandrium tamiyavanichii.</title>
        <authorList>
            <person name="Gan H.Y."/>
            <person name="Muhd D.-D."/>
            <person name="Mohd Noor M.E."/>
            <person name="Yeong Y.S."/>
            <person name="Usup G."/>
        </authorList>
    </citation>
    <scope>NUCLEOTIDE SEQUENCE [LARGE SCALE GENOMIC DNA]</scope>
    <source>
        <strain evidence="2 3">UMTAT08</strain>
    </source>
</reference>
<feature type="region of interest" description="Disordered" evidence="1">
    <location>
        <begin position="63"/>
        <end position="102"/>
    </location>
</feature>
<feature type="region of interest" description="Disordered" evidence="1">
    <location>
        <begin position="1"/>
        <end position="24"/>
    </location>
</feature>
<evidence type="ECO:0000313" key="2">
    <source>
        <dbReference type="EMBL" id="KHQ50358.1"/>
    </source>
</evidence>
<evidence type="ECO:0000313" key="3">
    <source>
        <dbReference type="Proteomes" id="UP000030960"/>
    </source>
</evidence>
<accession>A0A0B3RUE1</accession>
<evidence type="ECO:0000256" key="1">
    <source>
        <dbReference type="SAM" id="MobiDB-lite"/>
    </source>
</evidence>
<feature type="compositionally biased region" description="Basic and acidic residues" evidence="1">
    <location>
        <begin position="1"/>
        <end position="11"/>
    </location>
</feature>
<comment type="caution">
    <text evidence="2">The sequence shown here is derived from an EMBL/GenBank/DDBJ whole genome shotgun (WGS) entry which is preliminary data.</text>
</comment>
<proteinExistence type="predicted"/>
<keyword evidence="3" id="KW-1185">Reference proteome</keyword>